<dbReference type="AlphaFoldDB" id="A0A9N9EKF5"/>
<proteinExistence type="predicted"/>
<dbReference type="OrthoDB" id="2448759at2759"/>
<comment type="caution">
    <text evidence="2">The sequence shown here is derived from an EMBL/GenBank/DDBJ whole genome shotgun (WGS) entry which is preliminary data.</text>
</comment>
<evidence type="ECO:0000313" key="3">
    <source>
        <dbReference type="Proteomes" id="UP000789570"/>
    </source>
</evidence>
<name>A0A9N9EKF5_9GLOM</name>
<evidence type="ECO:0000256" key="1">
    <source>
        <dbReference type="SAM" id="MobiDB-lite"/>
    </source>
</evidence>
<dbReference type="Proteomes" id="UP000789570">
    <property type="component" value="Unassembled WGS sequence"/>
</dbReference>
<evidence type="ECO:0000313" key="2">
    <source>
        <dbReference type="EMBL" id="CAG8675293.1"/>
    </source>
</evidence>
<organism evidence="2 3">
    <name type="scientific">Funneliformis caledonium</name>
    <dbReference type="NCBI Taxonomy" id="1117310"/>
    <lineage>
        <taxon>Eukaryota</taxon>
        <taxon>Fungi</taxon>
        <taxon>Fungi incertae sedis</taxon>
        <taxon>Mucoromycota</taxon>
        <taxon>Glomeromycotina</taxon>
        <taxon>Glomeromycetes</taxon>
        <taxon>Glomerales</taxon>
        <taxon>Glomeraceae</taxon>
        <taxon>Funneliformis</taxon>
    </lineage>
</organism>
<keyword evidence="3" id="KW-1185">Reference proteome</keyword>
<gene>
    <name evidence="2" type="ORF">FCALED_LOCUS12220</name>
</gene>
<feature type="region of interest" description="Disordered" evidence="1">
    <location>
        <begin position="23"/>
        <end position="49"/>
    </location>
</feature>
<accession>A0A9N9EKF5</accession>
<sequence length="210" mass="23599">MEGASSSFNFNFAKRDIQLLNESKFRNSEENENFSNNDSDNDSDANWESFDKQAFNELPELEQFVFNQGKYIKAQIELEQEIIISDENDDYYQDDIEKTLFSSPPLPSSSPSPPLISTEIPPLPIPTEIPPLSIPTETPPPTHIEEQNKPICETTSTTLLSLCILVDLVDGKLQTCGRTENIKNICQLVGIWKIDTNAVIEFEADQLALG</sequence>
<reference evidence="2" key="1">
    <citation type="submission" date="2021-06" db="EMBL/GenBank/DDBJ databases">
        <authorList>
            <person name="Kallberg Y."/>
            <person name="Tangrot J."/>
            <person name="Rosling A."/>
        </authorList>
    </citation>
    <scope>NUCLEOTIDE SEQUENCE</scope>
    <source>
        <strain evidence="2">UK204</strain>
    </source>
</reference>
<feature type="non-terminal residue" evidence="2">
    <location>
        <position position="210"/>
    </location>
</feature>
<protein>
    <submittedName>
        <fullName evidence="2">15992_t:CDS:1</fullName>
    </submittedName>
</protein>
<dbReference type="EMBL" id="CAJVPQ010005771">
    <property type="protein sequence ID" value="CAG8675293.1"/>
    <property type="molecule type" value="Genomic_DNA"/>
</dbReference>